<protein>
    <submittedName>
        <fullName evidence="4">Acetyltransferase</fullName>
    </submittedName>
</protein>
<dbReference type="STRING" id="1492898.SY85_17155"/>
<dbReference type="Gene3D" id="3.40.630.30">
    <property type="match status" value="1"/>
</dbReference>
<organism evidence="4 5">
    <name type="scientific">Flavisolibacter tropicus</name>
    <dbReference type="NCBI Taxonomy" id="1492898"/>
    <lineage>
        <taxon>Bacteria</taxon>
        <taxon>Pseudomonadati</taxon>
        <taxon>Bacteroidota</taxon>
        <taxon>Chitinophagia</taxon>
        <taxon>Chitinophagales</taxon>
        <taxon>Chitinophagaceae</taxon>
        <taxon>Flavisolibacter</taxon>
    </lineage>
</organism>
<proteinExistence type="predicted"/>
<dbReference type="CDD" id="cd04301">
    <property type="entry name" value="NAT_SF"/>
    <property type="match status" value="1"/>
</dbReference>
<evidence type="ECO:0000313" key="5">
    <source>
        <dbReference type="Proteomes" id="UP000077177"/>
    </source>
</evidence>
<sequence>MHIKRINHTEHHLVVDLFDQYRVFYNQPSDKKLADNYILQRLENNESAIFVALENVDGNVVPVGFTQLYPTYSSVRAVKNWILNDLYVDADHRKKGIGEKLIQAAMEFAKADNATYVQLETATDNHNAQRLYETIGFVKQQPEEGFFVYRITL</sequence>
<dbReference type="KEGG" id="fla:SY85_17155"/>
<dbReference type="Pfam" id="PF00583">
    <property type="entry name" value="Acetyltransf_1"/>
    <property type="match status" value="1"/>
</dbReference>
<dbReference type="AlphaFoldDB" id="A0A172TYU7"/>
<dbReference type="InterPro" id="IPR000182">
    <property type="entry name" value="GNAT_dom"/>
</dbReference>
<dbReference type="SUPFAM" id="SSF55729">
    <property type="entry name" value="Acyl-CoA N-acyltransferases (Nat)"/>
    <property type="match status" value="1"/>
</dbReference>
<evidence type="ECO:0000313" key="4">
    <source>
        <dbReference type="EMBL" id="ANE51963.1"/>
    </source>
</evidence>
<evidence type="ECO:0000256" key="1">
    <source>
        <dbReference type="ARBA" id="ARBA00022679"/>
    </source>
</evidence>
<feature type="domain" description="N-acetyltransferase" evidence="3">
    <location>
        <begin position="1"/>
        <end position="153"/>
    </location>
</feature>
<dbReference type="PANTHER" id="PTHR10545">
    <property type="entry name" value="DIAMINE N-ACETYLTRANSFERASE"/>
    <property type="match status" value="1"/>
</dbReference>
<keyword evidence="1 4" id="KW-0808">Transferase</keyword>
<dbReference type="InterPro" id="IPR016181">
    <property type="entry name" value="Acyl_CoA_acyltransferase"/>
</dbReference>
<accession>A0A172TYU7</accession>
<dbReference type="OrthoDB" id="9792929at2"/>
<dbReference type="PROSITE" id="PS51186">
    <property type="entry name" value="GNAT"/>
    <property type="match status" value="1"/>
</dbReference>
<dbReference type="PANTHER" id="PTHR10545:SF29">
    <property type="entry name" value="GH14572P-RELATED"/>
    <property type="match status" value="1"/>
</dbReference>
<evidence type="ECO:0000259" key="3">
    <source>
        <dbReference type="PROSITE" id="PS51186"/>
    </source>
</evidence>
<keyword evidence="2" id="KW-0012">Acyltransferase</keyword>
<gene>
    <name evidence="4" type="ORF">SY85_17155</name>
</gene>
<reference evidence="5" key="1">
    <citation type="submission" date="2015-01" db="EMBL/GenBank/DDBJ databases">
        <title>Flavisolibacter sp./LCS9/ whole genome sequencing.</title>
        <authorList>
            <person name="Kim M.K."/>
            <person name="Srinivasan S."/>
            <person name="Lee J.-J."/>
        </authorList>
    </citation>
    <scope>NUCLEOTIDE SEQUENCE [LARGE SCALE GENOMIC DNA]</scope>
    <source>
        <strain evidence="5">LCS9</strain>
    </source>
</reference>
<dbReference type="GO" id="GO:0008080">
    <property type="term" value="F:N-acetyltransferase activity"/>
    <property type="evidence" value="ECO:0007669"/>
    <property type="project" value="TreeGrafter"/>
</dbReference>
<dbReference type="PATRIC" id="fig|1492898.3.peg.3729"/>
<dbReference type="RefSeq" id="WP_066406103.1">
    <property type="nucleotide sequence ID" value="NZ_CP011390.1"/>
</dbReference>
<dbReference type="EMBL" id="CP011390">
    <property type="protein sequence ID" value="ANE51963.1"/>
    <property type="molecule type" value="Genomic_DNA"/>
</dbReference>
<keyword evidence="5" id="KW-1185">Reference proteome</keyword>
<dbReference type="InterPro" id="IPR051016">
    <property type="entry name" value="Diverse_Substrate_AcTransf"/>
</dbReference>
<evidence type="ECO:0000256" key="2">
    <source>
        <dbReference type="ARBA" id="ARBA00023315"/>
    </source>
</evidence>
<dbReference type="Proteomes" id="UP000077177">
    <property type="component" value="Chromosome"/>
</dbReference>
<reference evidence="4 5" key="2">
    <citation type="journal article" date="2016" name="Int. J. Syst. Evol. Microbiol.">
        <title>Flavisolibacter tropicus sp. nov., isolated from tropical soil.</title>
        <authorList>
            <person name="Lee J.J."/>
            <person name="Kang M.S."/>
            <person name="Kim G.S."/>
            <person name="Lee C.S."/>
            <person name="Lim S."/>
            <person name="Lee J."/>
            <person name="Roh S.H."/>
            <person name="Kang H."/>
            <person name="Ha J.M."/>
            <person name="Bae S."/>
            <person name="Jung H.Y."/>
            <person name="Kim M.K."/>
        </authorList>
    </citation>
    <scope>NUCLEOTIDE SEQUENCE [LARGE SCALE GENOMIC DNA]</scope>
    <source>
        <strain evidence="4 5">LCS9</strain>
    </source>
</reference>
<name>A0A172TYU7_9BACT</name>